<evidence type="ECO:0000259" key="1">
    <source>
        <dbReference type="Pfam" id="PF07727"/>
    </source>
</evidence>
<dbReference type="InterPro" id="IPR013103">
    <property type="entry name" value="RVT_2"/>
</dbReference>
<dbReference type="Pfam" id="PF07727">
    <property type="entry name" value="RVT_2"/>
    <property type="match status" value="1"/>
</dbReference>
<proteinExistence type="predicted"/>
<dbReference type="EMBL" id="JH159152">
    <property type="protein sequence ID" value="EGZ23155.1"/>
    <property type="molecule type" value="Genomic_DNA"/>
</dbReference>
<evidence type="ECO:0000313" key="2">
    <source>
        <dbReference type="EMBL" id="EGZ23155.1"/>
    </source>
</evidence>
<keyword evidence="3" id="KW-1185">Reference proteome</keyword>
<dbReference type="RefSeq" id="XP_009518443.1">
    <property type="nucleotide sequence ID" value="XM_009520148.1"/>
</dbReference>
<protein>
    <recommendedName>
        <fullName evidence="1">Reverse transcriptase Ty1/copia-type domain-containing protein</fullName>
    </recommendedName>
</protein>
<feature type="domain" description="Reverse transcriptase Ty1/copia-type" evidence="1">
    <location>
        <begin position="34"/>
        <end position="134"/>
    </location>
</feature>
<organism evidence="2 3">
    <name type="scientific">Phytophthora sojae (strain P6497)</name>
    <name type="common">Soybean stem and root rot agent</name>
    <name type="synonym">Phytophthora megasperma f. sp. glycines</name>
    <dbReference type="NCBI Taxonomy" id="1094619"/>
    <lineage>
        <taxon>Eukaryota</taxon>
        <taxon>Sar</taxon>
        <taxon>Stramenopiles</taxon>
        <taxon>Oomycota</taxon>
        <taxon>Peronosporomycetes</taxon>
        <taxon>Peronosporales</taxon>
        <taxon>Peronosporaceae</taxon>
        <taxon>Phytophthora</taxon>
    </lineage>
</organism>
<dbReference type="KEGG" id="psoj:PHYSODRAFT_375094"/>
<sequence>DPKNFREAMRDPRSEKWKQAIREEIEALEQNGTWKQEYGVDYTYTFSAVLDMESGKIILVVSHIWKVPARHGDVPGAYVKAKKEEELVIMLVIPTGMEFTEEQLRAVGVKTKYELALLLEKGLYGLKQSGRLWN</sequence>
<dbReference type="InParanoid" id="G4YVQ7"/>
<dbReference type="Proteomes" id="UP000002640">
    <property type="component" value="Unassembled WGS sequence"/>
</dbReference>
<dbReference type="GeneID" id="20650482"/>
<dbReference type="OMA" id="EECLICI"/>
<feature type="non-terminal residue" evidence="2">
    <location>
        <position position="134"/>
    </location>
</feature>
<gene>
    <name evidence="2" type="ORF">PHYSODRAFT_375094</name>
</gene>
<accession>G4YVQ7</accession>
<reference evidence="2 3" key="1">
    <citation type="journal article" date="2006" name="Science">
        <title>Phytophthora genome sequences uncover evolutionary origins and mechanisms of pathogenesis.</title>
        <authorList>
            <person name="Tyler B.M."/>
            <person name="Tripathy S."/>
            <person name="Zhang X."/>
            <person name="Dehal P."/>
            <person name="Jiang R.H."/>
            <person name="Aerts A."/>
            <person name="Arredondo F.D."/>
            <person name="Baxter L."/>
            <person name="Bensasson D."/>
            <person name="Beynon J.L."/>
            <person name="Chapman J."/>
            <person name="Damasceno C.M."/>
            <person name="Dorrance A.E."/>
            <person name="Dou D."/>
            <person name="Dickerman A.W."/>
            <person name="Dubchak I.L."/>
            <person name="Garbelotto M."/>
            <person name="Gijzen M."/>
            <person name="Gordon S.G."/>
            <person name="Govers F."/>
            <person name="Grunwald N.J."/>
            <person name="Huang W."/>
            <person name="Ivors K.L."/>
            <person name="Jones R.W."/>
            <person name="Kamoun S."/>
            <person name="Krampis K."/>
            <person name="Lamour K.H."/>
            <person name="Lee M.K."/>
            <person name="McDonald W.H."/>
            <person name="Medina M."/>
            <person name="Meijer H.J."/>
            <person name="Nordberg E.K."/>
            <person name="Maclean D.J."/>
            <person name="Ospina-Giraldo M.D."/>
            <person name="Morris P.F."/>
            <person name="Phuntumart V."/>
            <person name="Putnam N.H."/>
            <person name="Rash S."/>
            <person name="Rose J.K."/>
            <person name="Sakihama Y."/>
            <person name="Salamov A.A."/>
            <person name="Savidor A."/>
            <person name="Scheuring C.F."/>
            <person name="Smith B.M."/>
            <person name="Sobral B.W."/>
            <person name="Terry A."/>
            <person name="Torto-Alalibo T.A."/>
            <person name="Win J."/>
            <person name="Xu Z."/>
            <person name="Zhang H."/>
            <person name="Grigoriev I.V."/>
            <person name="Rokhsar D.S."/>
            <person name="Boore J.L."/>
        </authorList>
    </citation>
    <scope>NUCLEOTIDE SEQUENCE [LARGE SCALE GENOMIC DNA]</scope>
    <source>
        <strain evidence="2 3">P6497</strain>
    </source>
</reference>
<dbReference type="AlphaFoldDB" id="G4YVQ7"/>
<name>G4YVQ7_PHYSP</name>
<dbReference type="STRING" id="1094619.G4YVQ7"/>
<feature type="non-terminal residue" evidence="2">
    <location>
        <position position="1"/>
    </location>
</feature>
<evidence type="ECO:0000313" key="3">
    <source>
        <dbReference type="Proteomes" id="UP000002640"/>
    </source>
</evidence>